<keyword evidence="1" id="KW-1133">Transmembrane helix</keyword>
<keyword evidence="1" id="KW-0472">Membrane</keyword>
<evidence type="ECO:0008006" key="4">
    <source>
        <dbReference type="Google" id="ProtNLM"/>
    </source>
</evidence>
<reference evidence="2 3" key="1">
    <citation type="journal article" date="2019" name="Int. J. Syst. Evol. Microbiol.">
        <title>The Global Catalogue of Microorganisms (GCM) 10K type strain sequencing project: providing services to taxonomists for standard genome sequencing and annotation.</title>
        <authorList>
            <consortium name="The Broad Institute Genomics Platform"/>
            <consortium name="The Broad Institute Genome Sequencing Center for Infectious Disease"/>
            <person name="Wu L."/>
            <person name="Ma J."/>
        </authorList>
    </citation>
    <scope>NUCLEOTIDE SEQUENCE [LARGE SCALE GENOMIC DNA]</scope>
    <source>
        <strain evidence="2 3">JCM 15608</strain>
    </source>
</reference>
<dbReference type="Proteomes" id="UP001500021">
    <property type="component" value="Unassembled WGS sequence"/>
</dbReference>
<gene>
    <name evidence="2" type="ORF">GCM10009111_16950</name>
</gene>
<protein>
    <recommendedName>
        <fullName evidence="4">DUF3014 domain-containing protein</fullName>
    </recommendedName>
</protein>
<name>A0ABN1L6L1_9GAMM</name>
<keyword evidence="3" id="KW-1185">Reference proteome</keyword>
<dbReference type="Pfam" id="PF11219">
    <property type="entry name" value="DUF3014"/>
    <property type="match status" value="1"/>
</dbReference>
<proteinExistence type="predicted"/>
<comment type="caution">
    <text evidence="2">The sequence shown here is derived from an EMBL/GenBank/DDBJ whole genome shotgun (WGS) entry which is preliminary data.</text>
</comment>
<evidence type="ECO:0000313" key="2">
    <source>
        <dbReference type="EMBL" id="GAA0816732.1"/>
    </source>
</evidence>
<organism evidence="2 3">
    <name type="scientific">Colwellia asteriadis</name>
    <dbReference type="NCBI Taxonomy" id="517723"/>
    <lineage>
        <taxon>Bacteria</taxon>
        <taxon>Pseudomonadati</taxon>
        <taxon>Pseudomonadota</taxon>
        <taxon>Gammaproteobacteria</taxon>
        <taxon>Alteromonadales</taxon>
        <taxon>Colwelliaceae</taxon>
        <taxon>Colwellia</taxon>
    </lineage>
</organism>
<feature type="transmembrane region" description="Helical" evidence="1">
    <location>
        <begin position="28"/>
        <end position="47"/>
    </location>
</feature>
<dbReference type="InterPro" id="IPR021382">
    <property type="entry name" value="DUF3014"/>
</dbReference>
<evidence type="ECO:0000256" key="1">
    <source>
        <dbReference type="SAM" id="Phobius"/>
    </source>
</evidence>
<dbReference type="RefSeq" id="WP_343816974.1">
    <property type="nucleotide sequence ID" value="NZ_BAAAFA010000005.1"/>
</dbReference>
<evidence type="ECO:0000313" key="3">
    <source>
        <dbReference type="Proteomes" id="UP001500021"/>
    </source>
</evidence>
<dbReference type="EMBL" id="BAAAFA010000005">
    <property type="protein sequence ID" value="GAA0816732.1"/>
    <property type="molecule type" value="Genomic_DNA"/>
</dbReference>
<keyword evidence="1" id="KW-0812">Transmembrane</keyword>
<accession>A0ABN1L6L1</accession>
<sequence length="317" mass="35599">MDNSDVSSQKITKQEAPEQGATSSKNNIIIAAIVIVIAILFFLLFAGDESAIEPVNKPEPVSQIKEKATAPEAVIEDVVDAIDTVNQNTPLEESATLPEPTAIEPVEVIETPLPILDESDVWIKTKLPELTWRTELLQLVIDDDMIRRFVVFTDNFAQGAIAYEHSPFVLPAEKFDAEQTSSEQSADKPTWQWNEATSKRFDTYIDLLRSMDSTTLVDSYFEAKPLIDKAYSELGYEDDFTLTLQDAITRVLDMELPKADMTLTRPSVMYKYQSSELENLPDSDKLLLRLGKENLLVIKSVLLEINEKLAKEKNGLK</sequence>